<dbReference type="SMART" id="SM00020">
    <property type="entry name" value="Tryp_SPc"/>
    <property type="match status" value="1"/>
</dbReference>
<dbReference type="PROSITE" id="PS50240">
    <property type="entry name" value="TRYPSIN_DOM"/>
    <property type="match status" value="1"/>
</dbReference>
<dbReference type="PANTHER" id="PTHR24252:SF7">
    <property type="entry name" value="HYALIN"/>
    <property type="match status" value="1"/>
</dbReference>
<dbReference type="CDD" id="cd00190">
    <property type="entry name" value="Tryp_SPc"/>
    <property type="match status" value="1"/>
</dbReference>
<reference evidence="6 7" key="1">
    <citation type="submission" date="2021-06" db="EMBL/GenBank/DDBJ databases">
        <title>A haploid diamondback moth (Plutella xylostella L.) genome assembly resolves 31 chromosomes and identifies a diamide resistance mutation.</title>
        <authorList>
            <person name="Ward C.M."/>
            <person name="Perry K.D."/>
            <person name="Baker G."/>
            <person name="Powis K."/>
            <person name="Heckel D.G."/>
            <person name="Baxter S.W."/>
        </authorList>
    </citation>
    <scope>NUCLEOTIDE SEQUENCE [LARGE SCALE GENOMIC DNA]</scope>
    <source>
        <strain evidence="6 7">LV</strain>
        <tissue evidence="6">Single pupa</tissue>
    </source>
</reference>
<feature type="region of interest" description="Disordered" evidence="3">
    <location>
        <begin position="179"/>
        <end position="207"/>
    </location>
</feature>
<dbReference type="InterPro" id="IPR043504">
    <property type="entry name" value="Peptidase_S1_PA_chymotrypsin"/>
</dbReference>
<proteinExistence type="predicted"/>
<dbReference type="PRINTS" id="PR00722">
    <property type="entry name" value="CHYMOTRYPSIN"/>
</dbReference>
<dbReference type="PANTHER" id="PTHR24252">
    <property type="entry name" value="ACROSIN-RELATED"/>
    <property type="match status" value="1"/>
</dbReference>
<accession>A0ABQ7QXD9</accession>
<keyword evidence="2" id="KW-0645">Protease</keyword>
<feature type="chain" id="PRO_5046182398" description="Peptidase S1 domain-containing protein" evidence="4">
    <location>
        <begin position="20"/>
        <end position="341"/>
    </location>
</feature>
<dbReference type="InterPro" id="IPR001254">
    <property type="entry name" value="Trypsin_dom"/>
</dbReference>
<keyword evidence="4" id="KW-0732">Signal</keyword>
<keyword evidence="1" id="KW-1015">Disulfide bond</keyword>
<evidence type="ECO:0000256" key="2">
    <source>
        <dbReference type="RuleBase" id="RU363034"/>
    </source>
</evidence>
<dbReference type="PROSITE" id="PS00134">
    <property type="entry name" value="TRYPSIN_HIS"/>
    <property type="match status" value="1"/>
</dbReference>
<dbReference type="Pfam" id="PF00089">
    <property type="entry name" value="Trypsin"/>
    <property type="match status" value="2"/>
</dbReference>
<dbReference type="InterPro" id="IPR033116">
    <property type="entry name" value="TRYPSIN_SER"/>
</dbReference>
<evidence type="ECO:0000256" key="4">
    <source>
        <dbReference type="SAM" id="SignalP"/>
    </source>
</evidence>
<dbReference type="InterPro" id="IPR018114">
    <property type="entry name" value="TRYPSIN_HIS"/>
</dbReference>
<gene>
    <name evidence="6" type="ORF">JYU34_004196</name>
</gene>
<name>A0ABQ7QXD9_PLUXY</name>
<evidence type="ECO:0000313" key="6">
    <source>
        <dbReference type="EMBL" id="KAG7309703.1"/>
    </source>
</evidence>
<dbReference type="Proteomes" id="UP000823941">
    <property type="component" value="Chromosome 6"/>
</dbReference>
<dbReference type="InterPro" id="IPR001314">
    <property type="entry name" value="Peptidase_S1A"/>
</dbReference>
<evidence type="ECO:0000313" key="7">
    <source>
        <dbReference type="Proteomes" id="UP000823941"/>
    </source>
</evidence>
<sequence>MKQLLVALTLAALITCSRGHPQSESPPAKEKGFFDWVANLVGSTTTTTLRPVNNPPEDCPSCQCGIARTRRRIVGGYETKKLEFPWMAVLMYNGRFYCGGSLINDLYVLTAAHCTSGFRKEKMTVRFLEHDRSQPNETKTIDRKVEAIIRHLRYNPGTYDNDIALLKLDQRMDLSNALKRVRTSSNDTESGESAETGDEASDKDTGVRPVCLPTAGLSYSKFNAVVAGWGTTEEGGSVANTLQEVYVPIISNSECRETAYKNRITDNMLCAGEPQGGRDACQGDSGGPLHVLNATNAQYEEVGVVSWGEGCARPDRPGVYTRVNRYMTWLRTNTKDACYCH</sequence>
<keyword evidence="7" id="KW-1185">Reference proteome</keyword>
<comment type="caution">
    <text evidence="6">The sequence shown here is derived from an EMBL/GenBank/DDBJ whole genome shotgun (WGS) entry which is preliminary data.</text>
</comment>
<dbReference type="InterPro" id="IPR009003">
    <property type="entry name" value="Peptidase_S1_PA"/>
</dbReference>
<evidence type="ECO:0000259" key="5">
    <source>
        <dbReference type="PROSITE" id="PS50240"/>
    </source>
</evidence>
<feature type="compositionally biased region" description="Acidic residues" evidence="3">
    <location>
        <begin position="189"/>
        <end position="199"/>
    </location>
</feature>
<feature type="signal peptide" evidence="4">
    <location>
        <begin position="1"/>
        <end position="19"/>
    </location>
</feature>
<evidence type="ECO:0000256" key="1">
    <source>
        <dbReference type="ARBA" id="ARBA00023157"/>
    </source>
</evidence>
<dbReference type="Gene3D" id="2.40.10.10">
    <property type="entry name" value="Trypsin-like serine proteases"/>
    <property type="match status" value="3"/>
</dbReference>
<keyword evidence="2" id="KW-0378">Hydrolase</keyword>
<protein>
    <recommendedName>
        <fullName evidence="5">Peptidase S1 domain-containing protein</fullName>
    </recommendedName>
</protein>
<evidence type="ECO:0000256" key="3">
    <source>
        <dbReference type="SAM" id="MobiDB-lite"/>
    </source>
</evidence>
<organism evidence="6 7">
    <name type="scientific">Plutella xylostella</name>
    <name type="common">Diamondback moth</name>
    <name type="synonym">Plutella maculipennis</name>
    <dbReference type="NCBI Taxonomy" id="51655"/>
    <lineage>
        <taxon>Eukaryota</taxon>
        <taxon>Metazoa</taxon>
        <taxon>Ecdysozoa</taxon>
        <taxon>Arthropoda</taxon>
        <taxon>Hexapoda</taxon>
        <taxon>Insecta</taxon>
        <taxon>Pterygota</taxon>
        <taxon>Neoptera</taxon>
        <taxon>Endopterygota</taxon>
        <taxon>Lepidoptera</taxon>
        <taxon>Glossata</taxon>
        <taxon>Ditrysia</taxon>
        <taxon>Yponomeutoidea</taxon>
        <taxon>Plutellidae</taxon>
        <taxon>Plutella</taxon>
    </lineage>
</organism>
<dbReference type="EMBL" id="JAHIBW010000006">
    <property type="protein sequence ID" value="KAG7309703.1"/>
    <property type="molecule type" value="Genomic_DNA"/>
</dbReference>
<dbReference type="SUPFAM" id="SSF50494">
    <property type="entry name" value="Trypsin-like serine proteases"/>
    <property type="match status" value="1"/>
</dbReference>
<keyword evidence="2" id="KW-0720">Serine protease</keyword>
<dbReference type="PROSITE" id="PS00135">
    <property type="entry name" value="TRYPSIN_SER"/>
    <property type="match status" value="1"/>
</dbReference>
<feature type="domain" description="Peptidase S1" evidence="5">
    <location>
        <begin position="73"/>
        <end position="335"/>
    </location>
</feature>